<dbReference type="GO" id="GO:0051301">
    <property type="term" value="P:cell division"/>
    <property type="evidence" value="ECO:0007669"/>
    <property type="project" value="UniProtKB-KW"/>
</dbReference>
<protein>
    <submittedName>
        <fullName evidence="15">Cell division protein FtsI/penicillin-binding protein 2</fullName>
    </submittedName>
</protein>
<dbReference type="Proteomes" id="UP000190042">
    <property type="component" value="Unassembled WGS sequence"/>
</dbReference>
<gene>
    <name evidence="15" type="ORF">SAMN04244570_0671</name>
</gene>
<evidence type="ECO:0000256" key="2">
    <source>
        <dbReference type="ARBA" id="ARBA00004236"/>
    </source>
</evidence>
<dbReference type="GO" id="GO:0009252">
    <property type="term" value="P:peptidoglycan biosynthetic process"/>
    <property type="evidence" value="ECO:0007669"/>
    <property type="project" value="UniProtKB-KW"/>
</dbReference>
<dbReference type="SUPFAM" id="SSF56601">
    <property type="entry name" value="beta-lactamase/transpeptidase-like"/>
    <property type="match status" value="1"/>
</dbReference>
<name>A0A1T4XH32_9BACL</name>
<evidence type="ECO:0000259" key="13">
    <source>
        <dbReference type="Pfam" id="PF00905"/>
    </source>
</evidence>
<sequence>MKKTTRKADQAKARQRKHIAFRMNFLFVAIFVLFSLLIFRLGYLQIVKGEDYTRMLERTEEIAVNTSTPRGRVYDRNGQVLVDNEPKNAITYTKTSSTSTADMLELARKLSKLIDQDTKRVTMGDKRDFWILLNPEKAAEKVSKKEQSSIGKDDKKSKKDIQREINQLTRDRITDEEINSLSDEDIKVLAIYREMMAGYAYSPQIIKSDGVTDKEFAVVSERLNELPGVNTTTDWDRVKKSDSAILGSTTSPVEGIPRSHLDYFLARGYSRNDRVGRSYLEAYYEDLLKGQKTIVKNIKDRTGKVIETKTVKEGEPGKDLILTTDSELQKALEEVVSNKLLKLKRNASAGALESAFLVMMDPNNGEILSLVGKKVVRDESTGQWAIQDYTFGTFTSAYEAGSTVKLATMLTGYSEGAIRIGDVKIDEPIRIGRTVKRSLFNQNGRVALNDIQAIGRSSNVYMFRISFALGGASYRPGQALPIDKKAFDTFRQNFASFGLGVKTGIDLPGEYTGVTGTETITGKLMDFAIGQFDTYTPLQLAQYVATIAADGNRIAPKILKEIREPSPDGEFFGNLVEETPVKVLNHINNTQAEIDQVKKGMHYVYYGSNGTASGLLKGASYDGAGKTGTAQSFYYTGNKSNPVIPTINLSHVGYAPAENPQVAYSVMIPYISTNTRRYPSATASEIVREALDIYFDLEKERNSKIPNSSPDIKIKKAPEDE</sequence>
<keyword evidence="15" id="KW-0132">Cell division</keyword>
<feature type="region of interest" description="Disordered" evidence="11">
    <location>
        <begin position="702"/>
        <end position="721"/>
    </location>
</feature>
<feature type="compositionally biased region" description="Basic and acidic residues" evidence="11">
    <location>
        <begin position="712"/>
        <end position="721"/>
    </location>
</feature>
<evidence type="ECO:0000256" key="3">
    <source>
        <dbReference type="ARBA" id="ARBA00007171"/>
    </source>
</evidence>
<organism evidence="15 16">
    <name type="scientific">Sporosarcina newyorkensis</name>
    <dbReference type="NCBI Taxonomy" id="759851"/>
    <lineage>
        <taxon>Bacteria</taxon>
        <taxon>Bacillati</taxon>
        <taxon>Bacillota</taxon>
        <taxon>Bacilli</taxon>
        <taxon>Bacillales</taxon>
        <taxon>Caryophanaceae</taxon>
        <taxon>Sporosarcina</taxon>
    </lineage>
</organism>
<evidence type="ECO:0000256" key="4">
    <source>
        <dbReference type="ARBA" id="ARBA00022475"/>
    </source>
</evidence>
<dbReference type="InterPro" id="IPR001460">
    <property type="entry name" value="PCN-bd_Tpept"/>
</dbReference>
<dbReference type="GO" id="GO:0071555">
    <property type="term" value="P:cell wall organization"/>
    <property type="evidence" value="ECO:0007669"/>
    <property type="project" value="UniProtKB-KW"/>
</dbReference>
<feature type="domain" description="Penicillin-binding protein transpeptidase" evidence="13">
    <location>
        <begin position="356"/>
        <end position="691"/>
    </location>
</feature>
<comment type="similarity">
    <text evidence="3">Belongs to the transpeptidase family.</text>
</comment>
<dbReference type="GO" id="GO:0071972">
    <property type="term" value="F:peptidoglycan L,D-transpeptidase activity"/>
    <property type="evidence" value="ECO:0007669"/>
    <property type="project" value="TreeGrafter"/>
</dbReference>
<dbReference type="PANTHER" id="PTHR30627:SF2">
    <property type="entry name" value="PEPTIDOGLYCAN D,D-TRANSPEPTIDASE MRDA"/>
    <property type="match status" value="1"/>
</dbReference>
<evidence type="ECO:0000256" key="6">
    <source>
        <dbReference type="ARBA" id="ARBA00022960"/>
    </source>
</evidence>
<evidence type="ECO:0000256" key="11">
    <source>
        <dbReference type="SAM" id="MobiDB-lite"/>
    </source>
</evidence>
<dbReference type="GO" id="GO:0008360">
    <property type="term" value="P:regulation of cell shape"/>
    <property type="evidence" value="ECO:0007669"/>
    <property type="project" value="UniProtKB-KW"/>
</dbReference>
<reference evidence="16" key="1">
    <citation type="submission" date="2017-02" db="EMBL/GenBank/DDBJ databases">
        <authorList>
            <person name="Varghese N."/>
            <person name="Submissions S."/>
        </authorList>
    </citation>
    <scope>NUCLEOTIDE SEQUENCE [LARGE SCALE GENOMIC DNA]</scope>
    <source>
        <strain evidence="16">DSM 23966</strain>
    </source>
</reference>
<accession>A0A1T4XH32</accession>
<dbReference type="Gene3D" id="1.10.10.1230">
    <property type="entry name" value="Penicillin-binding protein, N-terminal non-catalytic domain, head sub-domain"/>
    <property type="match status" value="1"/>
</dbReference>
<evidence type="ECO:0000256" key="12">
    <source>
        <dbReference type="SAM" id="Phobius"/>
    </source>
</evidence>
<dbReference type="RefSeq" id="WP_009496830.1">
    <property type="nucleotide sequence ID" value="NZ_FUYJ01000001.1"/>
</dbReference>
<keyword evidence="16" id="KW-1185">Reference proteome</keyword>
<keyword evidence="8 12" id="KW-1133">Transmembrane helix</keyword>
<keyword evidence="4" id="KW-1003">Cell membrane</keyword>
<comment type="subcellular location">
    <subcellularLocation>
        <location evidence="2">Cell membrane</location>
    </subcellularLocation>
    <subcellularLocation>
        <location evidence="1">Membrane</location>
        <topology evidence="1">Single-pass membrane protein</topology>
    </subcellularLocation>
</comment>
<evidence type="ECO:0000256" key="1">
    <source>
        <dbReference type="ARBA" id="ARBA00004167"/>
    </source>
</evidence>
<keyword evidence="5 12" id="KW-0812">Transmembrane</keyword>
<dbReference type="AlphaFoldDB" id="A0A1T4XH32"/>
<evidence type="ECO:0000313" key="15">
    <source>
        <dbReference type="EMBL" id="SKA88425.1"/>
    </source>
</evidence>
<dbReference type="GO" id="GO:0008658">
    <property type="term" value="F:penicillin binding"/>
    <property type="evidence" value="ECO:0007669"/>
    <property type="project" value="InterPro"/>
</dbReference>
<evidence type="ECO:0000256" key="5">
    <source>
        <dbReference type="ARBA" id="ARBA00022692"/>
    </source>
</evidence>
<keyword evidence="9 12" id="KW-0472">Membrane</keyword>
<keyword evidence="10" id="KW-0961">Cell wall biogenesis/degradation</keyword>
<proteinExistence type="inferred from homology"/>
<keyword evidence="15" id="KW-0131">Cell cycle</keyword>
<dbReference type="Pfam" id="PF03717">
    <property type="entry name" value="PBP_dimer"/>
    <property type="match status" value="1"/>
</dbReference>
<keyword evidence="7" id="KW-0573">Peptidoglycan synthesis</keyword>
<dbReference type="Gene3D" id="3.40.710.10">
    <property type="entry name" value="DD-peptidase/beta-lactamase superfamily"/>
    <property type="match status" value="1"/>
</dbReference>
<feature type="domain" description="Penicillin-binding protein dimerisation" evidence="14">
    <location>
        <begin position="67"/>
        <end position="309"/>
    </location>
</feature>
<dbReference type="InterPro" id="IPR050515">
    <property type="entry name" value="Beta-lactam/transpept"/>
</dbReference>
<dbReference type="SUPFAM" id="SSF56519">
    <property type="entry name" value="Penicillin binding protein dimerisation domain"/>
    <property type="match status" value="1"/>
</dbReference>
<evidence type="ECO:0000313" key="16">
    <source>
        <dbReference type="Proteomes" id="UP000190042"/>
    </source>
</evidence>
<dbReference type="InterPro" id="IPR036138">
    <property type="entry name" value="PBP_dimer_sf"/>
</dbReference>
<dbReference type="Pfam" id="PF00905">
    <property type="entry name" value="Transpeptidase"/>
    <property type="match status" value="1"/>
</dbReference>
<evidence type="ECO:0000256" key="7">
    <source>
        <dbReference type="ARBA" id="ARBA00022984"/>
    </source>
</evidence>
<keyword evidence="6" id="KW-0133">Cell shape</keyword>
<evidence type="ECO:0000256" key="9">
    <source>
        <dbReference type="ARBA" id="ARBA00023136"/>
    </source>
</evidence>
<dbReference type="PANTHER" id="PTHR30627">
    <property type="entry name" value="PEPTIDOGLYCAN D,D-TRANSPEPTIDASE"/>
    <property type="match status" value="1"/>
</dbReference>
<evidence type="ECO:0000256" key="8">
    <source>
        <dbReference type="ARBA" id="ARBA00022989"/>
    </source>
</evidence>
<dbReference type="EMBL" id="FUYJ01000001">
    <property type="protein sequence ID" value="SKA88425.1"/>
    <property type="molecule type" value="Genomic_DNA"/>
</dbReference>
<evidence type="ECO:0000259" key="14">
    <source>
        <dbReference type="Pfam" id="PF03717"/>
    </source>
</evidence>
<feature type="transmembrane region" description="Helical" evidence="12">
    <location>
        <begin position="21"/>
        <end position="43"/>
    </location>
</feature>
<feature type="region of interest" description="Disordered" evidence="11">
    <location>
        <begin position="142"/>
        <end position="161"/>
    </location>
</feature>
<dbReference type="InterPro" id="IPR005311">
    <property type="entry name" value="PBP_dimer"/>
</dbReference>
<evidence type="ECO:0000256" key="10">
    <source>
        <dbReference type="ARBA" id="ARBA00023316"/>
    </source>
</evidence>
<dbReference type="InterPro" id="IPR012338">
    <property type="entry name" value="Beta-lactam/transpept-like"/>
</dbReference>
<dbReference type="Gene3D" id="3.90.1310.10">
    <property type="entry name" value="Penicillin-binding protein 2a (Domain 2)"/>
    <property type="match status" value="1"/>
</dbReference>
<dbReference type="GO" id="GO:0005886">
    <property type="term" value="C:plasma membrane"/>
    <property type="evidence" value="ECO:0007669"/>
    <property type="project" value="UniProtKB-SubCell"/>
</dbReference>